<dbReference type="InterPro" id="IPR013106">
    <property type="entry name" value="Ig_V-set"/>
</dbReference>
<dbReference type="PROSITE" id="PS50835">
    <property type="entry name" value="IG_LIKE"/>
    <property type="match status" value="1"/>
</dbReference>
<dbReference type="InterPro" id="IPR007110">
    <property type="entry name" value="Ig-like_dom"/>
</dbReference>
<dbReference type="InterPro" id="IPR036179">
    <property type="entry name" value="Ig-like_dom_sf"/>
</dbReference>
<dbReference type="Gene3D" id="2.60.40.10">
    <property type="entry name" value="Immunoglobulins"/>
    <property type="match status" value="1"/>
</dbReference>
<evidence type="ECO:0000313" key="3">
    <source>
        <dbReference type="Ensembl" id="ENSLACP00000006327.1"/>
    </source>
</evidence>
<accession>H3A9K6</accession>
<dbReference type="InParanoid" id="H3A9K6"/>
<dbReference type="SMART" id="SM00409">
    <property type="entry name" value="IG"/>
    <property type="match status" value="1"/>
</dbReference>
<dbReference type="FunFam" id="2.60.40.10:FF:001230">
    <property type="entry name" value="Immunoglobulin kappa variable 8-16"/>
    <property type="match status" value="1"/>
</dbReference>
<keyword evidence="4" id="KW-1185">Reference proteome</keyword>
<dbReference type="Pfam" id="PF07686">
    <property type="entry name" value="V-set"/>
    <property type="match status" value="1"/>
</dbReference>
<protein>
    <recommendedName>
        <fullName evidence="2">Ig-like domain-containing protein</fullName>
    </recommendedName>
</protein>
<dbReference type="SMART" id="SM00406">
    <property type="entry name" value="IGv"/>
    <property type="match status" value="1"/>
</dbReference>
<organism evidence="3 4">
    <name type="scientific">Latimeria chalumnae</name>
    <name type="common">Coelacanth</name>
    <dbReference type="NCBI Taxonomy" id="7897"/>
    <lineage>
        <taxon>Eukaryota</taxon>
        <taxon>Metazoa</taxon>
        <taxon>Chordata</taxon>
        <taxon>Craniata</taxon>
        <taxon>Vertebrata</taxon>
        <taxon>Euteleostomi</taxon>
        <taxon>Coelacanthiformes</taxon>
        <taxon>Coelacanthidae</taxon>
        <taxon>Latimeria</taxon>
    </lineage>
</organism>
<dbReference type="SUPFAM" id="SSF48726">
    <property type="entry name" value="Immunoglobulin"/>
    <property type="match status" value="1"/>
</dbReference>
<dbReference type="AlphaFoldDB" id="H3A9K6"/>
<dbReference type="OMA" id="ANFINEC"/>
<reference evidence="3" key="2">
    <citation type="submission" date="2025-08" db="UniProtKB">
        <authorList>
            <consortium name="Ensembl"/>
        </authorList>
    </citation>
    <scope>IDENTIFICATION</scope>
</reference>
<dbReference type="STRING" id="7897.ENSLACP00000006327"/>
<reference evidence="3" key="3">
    <citation type="submission" date="2025-09" db="UniProtKB">
        <authorList>
            <consortium name="Ensembl"/>
        </authorList>
    </citation>
    <scope>IDENTIFICATION</scope>
</reference>
<sequence>VSKTRTVKMISNLPIIWLVLIWTDGSIGQIVLDQSPTSKSVLLGESVTINCKASRGISNDLHWYQQKPGQAPELLIRFATTRHTGVSNQFTGRYSGTDFTLTIGGVQAEDAADYYCQQSNSFPLTVTQTSTKTSNF</sequence>
<dbReference type="Ensembl" id="ENSLACT00000006380.1">
    <property type="protein sequence ID" value="ENSLACP00000006327.1"/>
    <property type="gene ID" value="ENSLACG00000005614.1"/>
</dbReference>
<dbReference type="PANTHER" id="PTHR23267">
    <property type="entry name" value="IMMUNOGLOBULIN LIGHT CHAIN"/>
    <property type="match status" value="1"/>
</dbReference>
<dbReference type="InterPro" id="IPR013783">
    <property type="entry name" value="Ig-like_fold"/>
</dbReference>
<dbReference type="eggNOG" id="ENOG502S3KF">
    <property type="taxonomic scope" value="Eukaryota"/>
</dbReference>
<evidence type="ECO:0000256" key="1">
    <source>
        <dbReference type="SAM" id="SignalP"/>
    </source>
</evidence>
<name>H3A9K6_LATCH</name>
<dbReference type="HOGENOM" id="CLU_077975_4_1_1"/>
<feature type="domain" description="Ig-like" evidence="2">
    <location>
        <begin position="14"/>
        <end position="127"/>
    </location>
</feature>
<feature type="signal peptide" evidence="1">
    <location>
        <begin position="1"/>
        <end position="28"/>
    </location>
</feature>
<dbReference type="Proteomes" id="UP000008672">
    <property type="component" value="Unassembled WGS sequence"/>
</dbReference>
<dbReference type="InterPro" id="IPR003599">
    <property type="entry name" value="Ig_sub"/>
</dbReference>
<dbReference type="InterPro" id="IPR050150">
    <property type="entry name" value="IgV_Light_Chain"/>
</dbReference>
<feature type="chain" id="PRO_5003579716" description="Ig-like domain-containing protein" evidence="1">
    <location>
        <begin position="29"/>
        <end position="136"/>
    </location>
</feature>
<dbReference type="GeneTree" id="ENSGT00940000154869"/>
<dbReference type="EMBL" id="AFYH01182555">
    <property type="status" value="NOT_ANNOTATED_CDS"/>
    <property type="molecule type" value="Genomic_DNA"/>
</dbReference>
<reference evidence="4" key="1">
    <citation type="submission" date="2011-08" db="EMBL/GenBank/DDBJ databases">
        <title>The draft genome of Latimeria chalumnae.</title>
        <authorList>
            <person name="Di Palma F."/>
            <person name="Alfoldi J."/>
            <person name="Johnson J."/>
            <person name="Berlin A."/>
            <person name="Gnerre S."/>
            <person name="Jaffe D."/>
            <person name="MacCallum I."/>
            <person name="Young S."/>
            <person name="Walker B.J."/>
            <person name="Lander E."/>
            <person name="Lindblad-Toh K."/>
        </authorList>
    </citation>
    <scope>NUCLEOTIDE SEQUENCE [LARGE SCALE GENOMIC DNA]</scope>
    <source>
        <strain evidence="4">Wild caught</strain>
    </source>
</reference>
<dbReference type="FunCoup" id="H3A9K6">
    <property type="interactions" value="383"/>
</dbReference>
<evidence type="ECO:0000259" key="2">
    <source>
        <dbReference type="PROSITE" id="PS50835"/>
    </source>
</evidence>
<keyword evidence="1" id="KW-0732">Signal</keyword>
<proteinExistence type="predicted"/>
<evidence type="ECO:0000313" key="4">
    <source>
        <dbReference type="Proteomes" id="UP000008672"/>
    </source>
</evidence>